<dbReference type="STRING" id="1229521.D791_02154"/>
<dbReference type="PANTHER" id="PTHR32309">
    <property type="entry name" value="TYROSINE-PROTEIN KINASE"/>
    <property type="match status" value="1"/>
</dbReference>
<keyword evidence="5 7" id="KW-0472">Membrane</keyword>
<organism evidence="9 10">
    <name type="scientific">Nitrincola nitratireducens</name>
    <dbReference type="NCBI Taxonomy" id="1229521"/>
    <lineage>
        <taxon>Bacteria</taxon>
        <taxon>Pseudomonadati</taxon>
        <taxon>Pseudomonadota</taxon>
        <taxon>Gammaproteobacteria</taxon>
        <taxon>Oceanospirillales</taxon>
        <taxon>Oceanospirillaceae</taxon>
        <taxon>Nitrincola</taxon>
    </lineage>
</organism>
<dbReference type="InterPro" id="IPR003856">
    <property type="entry name" value="LPS_length_determ_N"/>
</dbReference>
<dbReference type="EMBL" id="AONB01000010">
    <property type="protein sequence ID" value="EXJ10789.1"/>
    <property type="molecule type" value="Genomic_DNA"/>
</dbReference>
<feature type="domain" description="Polysaccharide chain length determinant N-terminal" evidence="8">
    <location>
        <begin position="4"/>
        <end position="95"/>
    </location>
</feature>
<keyword evidence="10" id="KW-1185">Reference proteome</keyword>
<evidence type="ECO:0000256" key="5">
    <source>
        <dbReference type="ARBA" id="ARBA00023136"/>
    </source>
</evidence>
<reference evidence="10" key="1">
    <citation type="submission" date="2012-11" db="EMBL/GenBank/DDBJ databases">
        <authorList>
            <person name="Singh A."/>
            <person name="Pinnaka A.K."/>
            <person name="Vaidya B."/>
        </authorList>
    </citation>
    <scope>NUCLEOTIDE SEQUENCE [LARGE SCALE GENOMIC DNA]</scope>
    <source>
        <strain evidence="10">AK23</strain>
    </source>
</reference>
<evidence type="ECO:0000256" key="6">
    <source>
        <dbReference type="SAM" id="Coils"/>
    </source>
</evidence>
<keyword evidence="6" id="KW-0175">Coiled coil</keyword>
<feature type="transmembrane region" description="Helical" evidence="7">
    <location>
        <begin position="20"/>
        <end position="44"/>
    </location>
</feature>
<evidence type="ECO:0000259" key="8">
    <source>
        <dbReference type="Pfam" id="PF02706"/>
    </source>
</evidence>
<name>W9UUM7_9GAMM</name>
<keyword evidence="3 7" id="KW-0812">Transmembrane</keyword>
<evidence type="ECO:0000256" key="7">
    <source>
        <dbReference type="SAM" id="Phobius"/>
    </source>
</evidence>
<comment type="subcellular location">
    <subcellularLocation>
        <location evidence="1">Cell membrane</location>
        <topology evidence="1">Multi-pass membrane protein</topology>
    </subcellularLocation>
</comment>
<keyword evidence="4 7" id="KW-1133">Transmembrane helix</keyword>
<proteinExistence type="predicted"/>
<evidence type="ECO:0000313" key="10">
    <source>
        <dbReference type="Proteomes" id="UP000019464"/>
    </source>
</evidence>
<dbReference type="Proteomes" id="UP000019464">
    <property type="component" value="Unassembled WGS sequence"/>
</dbReference>
<feature type="coiled-coil region" evidence="6">
    <location>
        <begin position="217"/>
        <end position="395"/>
    </location>
</feature>
<protein>
    <submittedName>
        <fullName evidence="9">Tyrosine kinase</fullName>
    </submittedName>
</protein>
<reference evidence="9 10" key="2">
    <citation type="journal article" date="2015" name="Syst. Appl. Microbiol.">
        <title>Nitrincola nitratireducens sp. nov. isolated from a haloalkaline crater lake.</title>
        <authorList>
            <person name="Singh A."/>
            <person name="Vaidya B."/>
            <person name="Tanuku N.R."/>
            <person name="Pinnaka A.K."/>
        </authorList>
    </citation>
    <scope>NUCLEOTIDE SEQUENCE [LARGE SCALE GENOMIC DNA]</scope>
    <source>
        <strain evidence="9 10">AK23</strain>
    </source>
</reference>
<keyword evidence="9" id="KW-0808">Transferase</keyword>
<comment type="caution">
    <text evidence="9">The sequence shown here is derived from an EMBL/GenBank/DDBJ whole genome shotgun (WGS) entry which is preliminary data.</text>
</comment>
<keyword evidence="9" id="KW-0418">Kinase</keyword>
<dbReference type="Pfam" id="PF02706">
    <property type="entry name" value="Wzz"/>
    <property type="match status" value="1"/>
</dbReference>
<sequence length="443" mass="50043">MDNDEIDLLALWNTLWRRKWSIMTLVFIVMLLTTLVVMSITPIYRAASTLLIEQKGARVLSIEQVYGVDGSGNEYLQTQFELLKSRALAERVVRRLNLHTHYEFDPAQQEPPLVDIRGMLKNFDINQFIPGLLPEDLEEPIPASEDEIIERVTRAFMERITISPVGRSQLVLINVDMADRFTAAAAANALAEGFIDGQLDASMEMTLSATTWMNSRLSELRANLQSAEDRLQAFRDAEGIVDVGGILTVTASELSATSDRMIDARRNRAEAESEFRQVQAMRSGGWERLASIPAVLSNPLIQTFKAEEARARARVEELSGRYGARHPVMEAAQSDLNAARASLRTQVEQIVAGIERNYQLAVANEQSLRRSVEENKEQIQDISRKEFQLRELQREVDANRTLYDTFMTRLKETTATSDLETANARIVIVQWFQNIQSNPVSLL</sequence>
<keyword evidence="2" id="KW-1003">Cell membrane</keyword>
<gene>
    <name evidence="9" type="ORF">D791_02154</name>
</gene>
<dbReference type="PATRIC" id="fig|1229521.3.peg.2189"/>
<dbReference type="AlphaFoldDB" id="W9UUM7"/>
<dbReference type="InterPro" id="IPR050445">
    <property type="entry name" value="Bact_polysacc_biosynth/exp"/>
</dbReference>
<evidence type="ECO:0000256" key="1">
    <source>
        <dbReference type="ARBA" id="ARBA00004651"/>
    </source>
</evidence>
<evidence type="ECO:0000313" key="9">
    <source>
        <dbReference type="EMBL" id="EXJ10789.1"/>
    </source>
</evidence>
<dbReference type="GO" id="GO:0005886">
    <property type="term" value="C:plasma membrane"/>
    <property type="evidence" value="ECO:0007669"/>
    <property type="project" value="UniProtKB-SubCell"/>
</dbReference>
<evidence type="ECO:0000256" key="4">
    <source>
        <dbReference type="ARBA" id="ARBA00022989"/>
    </source>
</evidence>
<dbReference type="GO" id="GO:0004713">
    <property type="term" value="F:protein tyrosine kinase activity"/>
    <property type="evidence" value="ECO:0007669"/>
    <property type="project" value="TreeGrafter"/>
</dbReference>
<dbReference type="PANTHER" id="PTHR32309:SF13">
    <property type="entry name" value="FERRIC ENTEROBACTIN TRANSPORT PROTEIN FEPE"/>
    <property type="match status" value="1"/>
</dbReference>
<evidence type="ECO:0000256" key="3">
    <source>
        <dbReference type="ARBA" id="ARBA00022692"/>
    </source>
</evidence>
<evidence type="ECO:0000256" key="2">
    <source>
        <dbReference type="ARBA" id="ARBA00022475"/>
    </source>
</evidence>
<accession>W9UUM7</accession>